<keyword evidence="3" id="KW-0812">Transmembrane</keyword>
<dbReference type="Pfam" id="PF01757">
    <property type="entry name" value="Acyl_transf_3"/>
    <property type="match status" value="1"/>
</dbReference>
<dbReference type="OrthoDB" id="6623990at2"/>
<evidence type="ECO:0000256" key="2">
    <source>
        <dbReference type="ARBA" id="ARBA00007400"/>
    </source>
</evidence>
<dbReference type="InterPro" id="IPR002656">
    <property type="entry name" value="Acyl_transf_3_dom"/>
</dbReference>
<evidence type="ECO:0000256" key="3">
    <source>
        <dbReference type="SAM" id="Phobius"/>
    </source>
</evidence>
<keyword evidence="3" id="KW-0472">Membrane</keyword>
<evidence type="ECO:0000313" key="5">
    <source>
        <dbReference type="EMBL" id="QDH23056.1"/>
    </source>
</evidence>
<dbReference type="RefSeq" id="WP_141449593.1">
    <property type="nucleotide sequence ID" value="NZ_CP041217.1"/>
</dbReference>
<feature type="transmembrane region" description="Helical" evidence="3">
    <location>
        <begin position="288"/>
        <end position="305"/>
    </location>
</feature>
<feature type="transmembrane region" description="Helical" evidence="3">
    <location>
        <begin position="151"/>
        <end position="169"/>
    </location>
</feature>
<dbReference type="PANTHER" id="PTHR37312:SF1">
    <property type="entry name" value="MEMBRANE-BOUND ACYLTRANSFERASE YKRP-RELATED"/>
    <property type="match status" value="1"/>
</dbReference>
<feature type="transmembrane region" description="Helical" evidence="3">
    <location>
        <begin position="37"/>
        <end position="57"/>
    </location>
</feature>
<dbReference type="EMBL" id="CP041217">
    <property type="protein sequence ID" value="QDH23056.1"/>
    <property type="molecule type" value="Genomic_DNA"/>
</dbReference>
<dbReference type="InterPro" id="IPR052734">
    <property type="entry name" value="Nod_factor_acetyltransferase"/>
</dbReference>
<evidence type="ECO:0000259" key="4">
    <source>
        <dbReference type="Pfam" id="PF01757"/>
    </source>
</evidence>
<keyword evidence="6" id="KW-1185">Reference proteome</keyword>
<keyword evidence="5" id="KW-0808">Transferase</keyword>
<organism evidence="5 6">
    <name type="scientific">Saccharibacillus brassicae</name>
    <dbReference type="NCBI Taxonomy" id="2583377"/>
    <lineage>
        <taxon>Bacteria</taxon>
        <taxon>Bacillati</taxon>
        <taxon>Bacillota</taxon>
        <taxon>Bacilli</taxon>
        <taxon>Bacillales</taxon>
        <taxon>Paenibacillaceae</taxon>
        <taxon>Saccharibacillus</taxon>
    </lineage>
</organism>
<sequence>MARRDAYFDNLKVLLIALVAVGHLIEPLSGSDRFRPLYLFIYSFHIPLFVLISGFFCKKITSGDYRIKVVGSLIVPYLIFESLYSLFDYFVMGSPTLRFSYFTPYWLMWFIFSMIIWKMLLPYAVKIRWALPISLAIAILAGYAADAQYYASISRTIVFFPFFLAGYYLDKTHIDRLRTPLLKGISAAVLGASAFVMVNYGQDFRAEWFYGSLPYRALDHPEWSAGLYRVGAYAAAVLIGGAVMILMTGRNVPVLSALGRNTLYAYLLHGFLVKGLIASGFYETYGEASWMLLLIPLGVLLAAALSSDFVRARLGWLLEPKLDRLYKKQSSDGGAEARR</sequence>
<feature type="transmembrane region" description="Helical" evidence="3">
    <location>
        <begin position="99"/>
        <end position="117"/>
    </location>
</feature>
<dbReference type="AlphaFoldDB" id="A0A4Y6V385"/>
<comment type="similarity">
    <text evidence="2">Belongs to the acyltransferase 3 family.</text>
</comment>
<comment type="subcellular location">
    <subcellularLocation>
        <location evidence="1">Membrane</location>
    </subcellularLocation>
</comment>
<feature type="transmembrane region" description="Helical" evidence="3">
    <location>
        <begin position="69"/>
        <end position="87"/>
    </location>
</feature>
<feature type="domain" description="Acyltransferase 3" evidence="4">
    <location>
        <begin position="6"/>
        <end position="305"/>
    </location>
</feature>
<evidence type="ECO:0000313" key="6">
    <source>
        <dbReference type="Proteomes" id="UP000316968"/>
    </source>
</evidence>
<proteinExistence type="inferred from homology"/>
<dbReference type="PANTHER" id="PTHR37312">
    <property type="entry name" value="MEMBRANE-BOUND ACYLTRANSFERASE YKRP-RELATED"/>
    <property type="match status" value="1"/>
</dbReference>
<keyword evidence="5" id="KW-0012">Acyltransferase</keyword>
<feature type="transmembrane region" description="Helical" evidence="3">
    <location>
        <begin position="7"/>
        <end position="25"/>
    </location>
</feature>
<feature type="transmembrane region" description="Helical" evidence="3">
    <location>
        <begin position="230"/>
        <end position="249"/>
    </location>
</feature>
<dbReference type="Proteomes" id="UP000316968">
    <property type="component" value="Chromosome"/>
</dbReference>
<feature type="transmembrane region" description="Helical" evidence="3">
    <location>
        <begin position="261"/>
        <end position="282"/>
    </location>
</feature>
<dbReference type="GO" id="GO:0016747">
    <property type="term" value="F:acyltransferase activity, transferring groups other than amino-acyl groups"/>
    <property type="evidence" value="ECO:0007669"/>
    <property type="project" value="InterPro"/>
</dbReference>
<name>A0A4Y6V385_SACBS</name>
<protein>
    <submittedName>
        <fullName evidence="5">Acyltransferase family protein</fullName>
    </submittedName>
</protein>
<feature type="transmembrane region" description="Helical" evidence="3">
    <location>
        <begin position="129"/>
        <end position="145"/>
    </location>
</feature>
<dbReference type="KEGG" id="saca:FFV09_20685"/>
<keyword evidence="3" id="KW-1133">Transmembrane helix</keyword>
<evidence type="ECO:0000256" key="1">
    <source>
        <dbReference type="ARBA" id="ARBA00004370"/>
    </source>
</evidence>
<gene>
    <name evidence="5" type="ORF">FFV09_20685</name>
</gene>
<accession>A0A4Y6V385</accession>
<reference evidence="5 6" key="1">
    <citation type="submission" date="2019-06" db="EMBL/GenBank/DDBJ databases">
        <title>Saccharibacillus brassicae sp. nov., an endophytic bacterium isolated from Chinese cabbage seeds (Brassica pekinensis).</title>
        <authorList>
            <person name="Jiang L."/>
            <person name="Lee J."/>
            <person name="Kim S.W."/>
        </authorList>
    </citation>
    <scope>NUCLEOTIDE SEQUENCE [LARGE SCALE GENOMIC DNA]</scope>
    <source>
        <strain evidence="6">KCTC 43072 / ATSA2</strain>
    </source>
</reference>